<dbReference type="SUPFAM" id="SSF53335">
    <property type="entry name" value="S-adenosyl-L-methionine-dependent methyltransferases"/>
    <property type="match status" value="1"/>
</dbReference>
<evidence type="ECO:0000313" key="8">
    <source>
        <dbReference type="Proteomes" id="UP000243799"/>
    </source>
</evidence>
<keyword evidence="2 5" id="KW-0489">Methyltransferase</keyword>
<dbReference type="InterPro" id="IPR023506">
    <property type="entry name" value="Trans-aconitate_MeTrfase"/>
</dbReference>
<dbReference type="Gene3D" id="1.10.150.290">
    <property type="entry name" value="S-adenosyl-L-methionine-dependent methyltransferases"/>
    <property type="match status" value="1"/>
</dbReference>
<accession>A0A1I0ZSL1</accession>
<keyword evidence="8" id="KW-1185">Reference proteome</keyword>
<comment type="subcellular location">
    <subcellularLocation>
        <location evidence="5">Cytoplasm</location>
    </subcellularLocation>
</comment>
<dbReference type="EMBL" id="FOKG01000007">
    <property type="protein sequence ID" value="SFB28537.1"/>
    <property type="molecule type" value="Genomic_DNA"/>
</dbReference>
<dbReference type="EC" id="2.1.1.144" evidence="5"/>
<sequence length="277" mass="30380">MWDPGKYLDYDDLRARPFHDLIGRIGARAPRRVVDLGCGPGHLTGVLRERWPGAEVEALDSSPEMVAAARAAGVAAEVADVRTWKPRADTDVVVSNAVLQWVPEHRELLRRWVGELPEGAWLAVQMPGNFRAPSHELVRSLAEQPEWADALAGAGLRAEDTVDDPIGYAELLAEAGCAVDAWETTYVQRLTGRDAVLEWISGTALRPVRAALDDEGWSRFRERLAPLLDEAYPPRADGTTWFSFRRVFVVAQCLSENSGPLSSRQGSGFQSLSSPAA</sequence>
<reference evidence="8" key="1">
    <citation type="submission" date="2016-10" db="EMBL/GenBank/DDBJ databases">
        <authorList>
            <person name="Varghese N."/>
            <person name="Submissions S."/>
        </authorList>
    </citation>
    <scope>NUCLEOTIDE SEQUENCE [LARGE SCALE GENOMIC DNA]</scope>
    <source>
        <strain evidence="8">CGMCC 4.3568</strain>
    </source>
</reference>
<dbReference type="InterPro" id="IPR029063">
    <property type="entry name" value="SAM-dependent_MTases_sf"/>
</dbReference>
<keyword evidence="4 5" id="KW-0949">S-adenosyl-L-methionine</keyword>
<organism evidence="7 8">
    <name type="scientific">Amycolatopsis marina</name>
    <dbReference type="NCBI Taxonomy" id="490629"/>
    <lineage>
        <taxon>Bacteria</taxon>
        <taxon>Bacillati</taxon>
        <taxon>Actinomycetota</taxon>
        <taxon>Actinomycetes</taxon>
        <taxon>Pseudonocardiales</taxon>
        <taxon>Pseudonocardiaceae</taxon>
        <taxon>Amycolatopsis</taxon>
    </lineage>
</organism>
<gene>
    <name evidence="5" type="primary">tam</name>
    <name evidence="7" type="ORF">SAMN05216266_107244</name>
</gene>
<dbReference type="RefSeq" id="WP_091673622.1">
    <property type="nucleotide sequence ID" value="NZ_FOKG01000007.1"/>
</dbReference>
<dbReference type="Gene3D" id="3.40.50.150">
    <property type="entry name" value="Vaccinia Virus protein VP39"/>
    <property type="match status" value="1"/>
</dbReference>
<dbReference type="InterPro" id="IPR023149">
    <property type="entry name" value="Trans_acon_MeTrfase_C"/>
</dbReference>
<dbReference type="Proteomes" id="UP000243799">
    <property type="component" value="Unassembled WGS sequence"/>
</dbReference>
<comment type="similarity">
    <text evidence="5">Belongs to the methyltransferase superfamily. Tam family.</text>
</comment>
<comment type="catalytic activity">
    <reaction evidence="5">
        <text>trans-aconitate + S-adenosyl-L-methionine = (E)-3-(methoxycarbonyl)pent-2-enedioate + S-adenosyl-L-homocysteine</text>
        <dbReference type="Rhea" id="RHEA:14969"/>
        <dbReference type="ChEBI" id="CHEBI:15708"/>
        <dbReference type="ChEBI" id="CHEBI:57470"/>
        <dbReference type="ChEBI" id="CHEBI:57856"/>
        <dbReference type="ChEBI" id="CHEBI:59789"/>
        <dbReference type="EC" id="2.1.1.144"/>
    </reaction>
</comment>
<evidence type="ECO:0000256" key="2">
    <source>
        <dbReference type="ARBA" id="ARBA00022603"/>
    </source>
</evidence>
<dbReference type="OrthoDB" id="9795085at2"/>
<dbReference type="GO" id="GO:0032259">
    <property type="term" value="P:methylation"/>
    <property type="evidence" value="ECO:0007669"/>
    <property type="project" value="UniProtKB-KW"/>
</dbReference>
<evidence type="ECO:0000256" key="4">
    <source>
        <dbReference type="ARBA" id="ARBA00022691"/>
    </source>
</evidence>
<dbReference type="NCBIfam" id="NF010703">
    <property type="entry name" value="PRK14103.1"/>
    <property type="match status" value="1"/>
</dbReference>
<keyword evidence="1 5" id="KW-0963">Cytoplasm</keyword>
<evidence type="ECO:0000256" key="3">
    <source>
        <dbReference type="ARBA" id="ARBA00022679"/>
    </source>
</evidence>
<dbReference type="PANTHER" id="PTHR43861:SF1">
    <property type="entry name" value="TRANS-ACONITATE 2-METHYLTRANSFERASE"/>
    <property type="match status" value="1"/>
</dbReference>
<evidence type="ECO:0000256" key="6">
    <source>
        <dbReference type="SAM" id="MobiDB-lite"/>
    </source>
</evidence>
<feature type="region of interest" description="Disordered" evidence="6">
    <location>
        <begin position="258"/>
        <end position="277"/>
    </location>
</feature>
<dbReference type="GO" id="GO:0005737">
    <property type="term" value="C:cytoplasm"/>
    <property type="evidence" value="ECO:0007669"/>
    <property type="project" value="UniProtKB-SubCell"/>
</dbReference>
<dbReference type="GO" id="GO:0030798">
    <property type="term" value="F:trans-aconitate 2-methyltransferase activity"/>
    <property type="evidence" value="ECO:0007669"/>
    <property type="project" value="UniProtKB-UniRule"/>
</dbReference>
<dbReference type="STRING" id="490629.SAMN05216266_107244"/>
<dbReference type="CDD" id="cd02440">
    <property type="entry name" value="AdoMet_MTases"/>
    <property type="match status" value="1"/>
</dbReference>
<evidence type="ECO:0000256" key="1">
    <source>
        <dbReference type="ARBA" id="ARBA00022490"/>
    </source>
</evidence>
<evidence type="ECO:0000256" key="5">
    <source>
        <dbReference type="HAMAP-Rule" id="MF_00560"/>
    </source>
</evidence>
<proteinExistence type="inferred from homology"/>
<keyword evidence="3 5" id="KW-0808">Transferase</keyword>
<dbReference type="Pfam" id="PF13489">
    <property type="entry name" value="Methyltransf_23"/>
    <property type="match status" value="1"/>
</dbReference>
<name>A0A1I0ZSL1_9PSEU</name>
<dbReference type="HAMAP" id="MF_00560">
    <property type="entry name" value="Tran_acon_Me_trans"/>
    <property type="match status" value="1"/>
</dbReference>
<dbReference type="AlphaFoldDB" id="A0A1I0ZSL1"/>
<evidence type="ECO:0000313" key="7">
    <source>
        <dbReference type="EMBL" id="SFB28537.1"/>
    </source>
</evidence>
<dbReference type="PANTHER" id="PTHR43861">
    <property type="entry name" value="TRANS-ACONITATE 2-METHYLTRANSFERASE-RELATED"/>
    <property type="match status" value="1"/>
</dbReference>
<protein>
    <recommendedName>
        <fullName evidence="5">Trans-aconitate 2-methyltransferase</fullName>
        <ecNumber evidence="5">2.1.1.144</ecNumber>
    </recommendedName>
</protein>
<comment type="function">
    <text evidence="5">Catalyzes the S-adenosylmethionine monomethyl esterification of trans-aconitate.</text>
</comment>